<dbReference type="Proteomes" id="UP000255417">
    <property type="component" value="Unassembled WGS sequence"/>
</dbReference>
<evidence type="ECO:0000256" key="4">
    <source>
        <dbReference type="ARBA" id="ARBA00023136"/>
    </source>
</evidence>
<dbReference type="AlphaFoldDB" id="A0A379DFR5"/>
<evidence type="ECO:0000256" key="6">
    <source>
        <dbReference type="SAM" id="Phobius"/>
    </source>
</evidence>
<sequence>MTINKKYLNLFFLLFGIFLILYSQEAAADTSVLNSVVTQFKDKAATWSGKIIIAAKFLFYSLGVISLSWTLGYMLIKKAEIGELFGELIKFVVFFGFMYYILINATDIGSDIIDSFTELADKAGGNNNPTTASSIVDIGYDLFIATTKKGSFWSPVESSIIIFTALIIFIALCYIAASFVTLQITAYVTLNAGIFVLGFGGSKWTSDMAINYYKTLIGLGLQLFTMILIVTTGKNIMIDYKTLMGSNISFENLAIMLLTSIFLLLTSSKIPPMIGGLINGATGNTNFGGAGMALAGFAAAATAASAALAGAAASLAKATVGNVGGAAQTVSAAMNAASGGTEDSSTPNISNIADDVASSTQGGANESMQGSNSSSGQDGTSGSSGESMQGSEGSSGQDGTSGEPGESMQGSEGSSGQDGRDGESMSDLNDSSENNRESEYKNDSGEQNNNSKNISNSESSSTQKPLSFSEKVKQATQAAGLIGGAIKTDAIQSAKGSLNNLVSNSYMGKIASNIKEANTASEGTGSISSPNISSTSKTTPKNKGSAITQAVSQTAENLNKTQDW</sequence>
<feature type="transmembrane region" description="Helical" evidence="6">
    <location>
        <begin position="88"/>
        <end position="106"/>
    </location>
</feature>
<feature type="compositionally biased region" description="Low complexity" evidence="5">
    <location>
        <begin position="523"/>
        <end position="545"/>
    </location>
</feature>
<evidence type="ECO:0000256" key="3">
    <source>
        <dbReference type="ARBA" id="ARBA00022989"/>
    </source>
</evidence>
<evidence type="ECO:0000313" key="9">
    <source>
        <dbReference type="Proteomes" id="UP000255417"/>
    </source>
</evidence>
<dbReference type="Pfam" id="PF04610">
    <property type="entry name" value="TrbL"/>
    <property type="match status" value="1"/>
</dbReference>
<evidence type="ECO:0000256" key="2">
    <source>
        <dbReference type="ARBA" id="ARBA00022692"/>
    </source>
</evidence>
<dbReference type="InterPro" id="IPR014150">
    <property type="entry name" value="Conjugal_tfr_TrbL"/>
</dbReference>
<dbReference type="GO" id="GO:0030255">
    <property type="term" value="P:protein secretion by the type IV secretion system"/>
    <property type="evidence" value="ECO:0007669"/>
    <property type="project" value="InterPro"/>
</dbReference>
<dbReference type="OrthoDB" id="8525003at2"/>
<dbReference type="GO" id="GO:0016020">
    <property type="term" value="C:membrane"/>
    <property type="evidence" value="ECO:0007669"/>
    <property type="project" value="UniProtKB-SubCell"/>
</dbReference>
<feature type="compositionally biased region" description="Low complexity" evidence="5">
    <location>
        <begin position="448"/>
        <end position="461"/>
    </location>
</feature>
<organism evidence="8 9">
    <name type="scientific">Phocoenobacter uteri</name>
    <dbReference type="NCBI Taxonomy" id="146806"/>
    <lineage>
        <taxon>Bacteria</taxon>
        <taxon>Pseudomonadati</taxon>
        <taxon>Pseudomonadota</taxon>
        <taxon>Gammaproteobacteria</taxon>
        <taxon>Pasteurellales</taxon>
        <taxon>Pasteurellaceae</taxon>
        <taxon>Phocoenobacter</taxon>
    </lineage>
</organism>
<keyword evidence="9" id="KW-1185">Reference proteome</keyword>
<evidence type="ECO:0000256" key="5">
    <source>
        <dbReference type="SAM" id="MobiDB-lite"/>
    </source>
</evidence>
<accession>A0A379DFR5</accession>
<evidence type="ECO:0000256" key="7">
    <source>
        <dbReference type="SAM" id="SignalP"/>
    </source>
</evidence>
<feature type="region of interest" description="Disordered" evidence="5">
    <location>
        <begin position="337"/>
        <end position="471"/>
    </location>
</feature>
<gene>
    <name evidence="8" type="ORF">NCTC12872_02030</name>
</gene>
<feature type="compositionally biased region" description="Polar residues" evidence="5">
    <location>
        <begin position="546"/>
        <end position="564"/>
    </location>
</feature>
<keyword evidence="2 6" id="KW-0812">Transmembrane</keyword>
<keyword evidence="4 6" id="KW-0472">Membrane</keyword>
<feature type="compositionally biased region" description="Low complexity" evidence="5">
    <location>
        <begin position="367"/>
        <end position="417"/>
    </location>
</feature>
<feature type="transmembrane region" description="Helical" evidence="6">
    <location>
        <begin position="216"/>
        <end position="236"/>
    </location>
</feature>
<evidence type="ECO:0000256" key="1">
    <source>
        <dbReference type="ARBA" id="ARBA00004141"/>
    </source>
</evidence>
<dbReference type="NCBIfam" id="TIGR02783">
    <property type="entry name" value="TrbL_P"/>
    <property type="match status" value="1"/>
</dbReference>
<comment type="subcellular location">
    <subcellularLocation>
        <location evidence="1">Membrane</location>
        <topology evidence="1">Multi-pass membrane protein</topology>
    </subcellularLocation>
</comment>
<feature type="compositionally biased region" description="Basic and acidic residues" evidence="5">
    <location>
        <begin position="433"/>
        <end position="444"/>
    </location>
</feature>
<keyword evidence="3 6" id="KW-1133">Transmembrane helix</keyword>
<feature type="transmembrane region" description="Helical" evidence="6">
    <location>
        <begin position="287"/>
        <end position="309"/>
    </location>
</feature>
<feature type="compositionally biased region" description="Polar residues" evidence="5">
    <location>
        <begin position="341"/>
        <end position="366"/>
    </location>
</feature>
<feature type="transmembrane region" description="Helical" evidence="6">
    <location>
        <begin position="248"/>
        <end position="267"/>
    </location>
</feature>
<feature type="transmembrane region" description="Helical" evidence="6">
    <location>
        <begin position="158"/>
        <end position="177"/>
    </location>
</feature>
<dbReference type="InterPro" id="IPR007688">
    <property type="entry name" value="Conjugal_tfr_TrbL/VirB6"/>
</dbReference>
<keyword evidence="7" id="KW-0732">Signal</keyword>
<dbReference type="RefSeq" id="WP_115316483.1">
    <property type="nucleotide sequence ID" value="NZ_LWIF01000002.1"/>
</dbReference>
<proteinExistence type="predicted"/>
<protein>
    <submittedName>
        <fullName evidence="8">Conjugal transfer protein TrbL</fullName>
    </submittedName>
</protein>
<evidence type="ECO:0000313" key="8">
    <source>
        <dbReference type="EMBL" id="SUB76402.1"/>
    </source>
</evidence>
<feature type="chain" id="PRO_5016804445" evidence="7">
    <location>
        <begin position="29"/>
        <end position="564"/>
    </location>
</feature>
<name>A0A379DFR5_9PAST</name>
<feature type="region of interest" description="Disordered" evidence="5">
    <location>
        <begin position="517"/>
        <end position="564"/>
    </location>
</feature>
<feature type="transmembrane region" description="Helical" evidence="6">
    <location>
        <begin position="52"/>
        <end position="76"/>
    </location>
</feature>
<feature type="transmembrane region" description="Helical" evidence="6">
    <location>
        <begin position="184"/>
        <end position="204"/>
    </location>
</feature>
<reference evidence="8 9" key="1">
    <citation type="submission" date="2018-06" db="EMBL/GenBank/DDBJ databases">
        <authorList>
            <consortium name="Pathogen Informatics"/>
            <person name="Doyle S."/>
        </authorList>
    </citation>
    <scope>NUCLEOTIDE SEQUENCE [LARGE SCALE GENOMIC DNA]</scope>
    <source>
        <strain evidence="8 9">NCTC12872</strain>
    </source>
</reference>
<feature type="signal peptide" evidence="7">
    <location>
        <begin position="1"/>
        <end position="28"/>
    </location>
</feature>
<dbReference type="EMBL" id="UGTA01000002">
    <property type="protein sequence ID" value="SUB76402.1"/>
    <property type="molecule type" value="Genomic_DNA"/>
</dbReference>